<dbReference type="InterPro" id="IPR040632">
    <property type="entry name" value="Sulfotransfer_4"/>
</dbReference>
<dbReference type="Proteomes" id="UP001500908">
    <property type="component" value="Unassembled WGS sequence"/>
</dbReference>
<dbReference type="PANTHER" id="PTHR36978">
    <property type="entry name" value="P-LOOP CONTAINING NUCLEOTIDE TRIPHOSPHATE HYDROLASE"/>
    <property type="match status" value="1"/>
</dbReference>
<dbReference type="SUPFAM" id="SSF52540">
    <property type="entry name" value="P-loop containing nucleoside triphosphate hydrolases"/>
    <property type="match status" value="1"/>
</dbReference>
<accession>A0ABP7FEY5</accession>
<dbReference type="InterPro" id="IPR027417">
    <property type="entry name" value="P-loop_NTPase"/>
</dbReference>
<reference evidence="2" key="1">
    <citation type="journal article" date="2019" name="Int. J. Syst. Evol. Microbiol.">
        <title>The Global Catalogue of Microorganisms (GCM) 10K type strain sequencing project: providing services to taxonomists for standard genome sequencing and annotation.</title>
        <authorList>
            <consortium name="The Broad Institute Genomics Platform"/>
            <consortium name="The Broad Institute Genome Sequencing Center for Infectious Disease"/>
            <person name="Wu L."/>
            <person name="Ma J."/>
        </authorList>
    </citation>
    <scope>NUCLEOTIDE SEQUENCE [LARGE SCALE GENOMIC DNA]</scope>
    <source>
        <strain evidence="2">JCM 17137</strain>
    </source>
</reference>
<name>A0ABP7FEY5_9ACTN</name>
<evidence type="ECO:0000313" key="2">
    <source>
        <dbReference type="Proteomes" id="UP001500908"/>
    </source>
</evidence>
<sequence>MLQVIGAGFGRTGTLSLKSALERLGYGPCYHMVEALSNPDHINRWVAALDGRIGFDQVFAGYRSTVDWPGAGVWRELAAVFPDAMILLNTRDPQRWYDSASKTVFRMQLDRDAPDMQQVWQLMDAMPHSQDVLSMIERTINWEFNGDFSRENAVAVFERHNQQIRDEIPPERLLEYQVGQGWEPLCDFLGCPVPEEPFPRLNDTDSFMEILEGALAKSMHSTDEPVQGGPPAGA</sequence>
<gene>
    <name evidence="1" type="ORF">GCM10022402_15760</name>
</gene>
<dbReference type="PANTHER" id="PTHR36978:SF4">
    <property type="entry name" value="P-LOOP CONTAINING NUCLEOSIDE TRIPHOSPHATE HYDROLASE PROTEIN"/>
    <property type="match status" value="1"/>
</dbReference>
<protein>
    <submittedName>
        <fullName evidence="1">Sulfotransferase family protein</fullName>
    </submittedName>
</protein>
<dbReference type="EMBL" id="BAABDD010000005">
    <property type="protein sequence ID" value="GAA3736462.1"/>
    <property type="molecule type" value="Genomic_DNA"/>
</dbReference>
<proteinExistence type="predicted"/>
<dbReference type="Pfam" id="PF17784">
    <property type="entry name" value="Sulfotransfer_4"/>
    <property type="match status" value="1"/>
</dbReference>
<keyword evidence="2" id="KW-1185">Reference proteome</keyword>
<evidence type="ECO:0000313" key="1">
    <source>
        <dbReference type="EMBL" id="GAA3736462.1"/>
    </source>
</evidence>
<dbReference type="RefSeq" id="WP_344968948.1">
    <property type="nucleotide sequence ID" value="NZ_BAABDD010000005.1"/>
</dbReference>
<comment type="caution">
    <text evidence="1">The sequence shown here is derived from an EMBL/GenBank/DDBJ whole genome shotgun (WGS) entry which is preliminary data.</text>
</comment>
<dbReference type="Gene3D" id="3.40.50.300">
    <property type="entry name" value="P-loop containing nucleotide triphosphate hydrolases"/>
    <property type="match status" value="1"/>
</dbReference>
<organism evidence="1 2">
    <name type="scientific">Salinactinospora qingdaonensis</name>
    <dbReference type="NCBI Taxonomy" id="702744"/>
    <lineage>
        <taxon>Bacteria</taxon>
        <taxon>Bacillati</taxon>
        <taxon>Actinomycetota</taxon>
        <taxon>Actinomycetes</taxon>
        <taxon>Streptosporangiales</taxon>
        <taxon>Nocardiopsidaceae</taxon>
        <taxon>Salinactinospora</taxon>
    </lineage>
</organism>